<dbReference type="RefSeq" id="WP_189417532.1">
    <property type="nucleotide sequence ID" value="NZ_BMYZ01000001.1"/>
</dbReference>
<dbReference type="PIRSF" id="PIRSF015601">
    <property type="entry name" value="MTase_slr0722"/>
    <property type="match status" value="1"/>
</dbReference>
<reference evidence="13" key="1">
    <citation type="journal article" date="2019" name="Int. J. Syst. Evol. Microbiol.">
        <title>The Global Catalogue of Microorganisms (GCM) 10K type strain sequencing project: providing services to taxonomists for standard genome sequencing and annotation.</title>
        <authorList>
            <consortium name="The Broad Institute Genomics Platform"/>
            <consortium name="The Broad Institute Genome Sequencing Center for Infectious Disease"/>
            <person name="Wu L."/>
            <person name="Ma J."/>
        </authorList>
    </citation>
    <scope>NUCLEOTIDE SEQUENCE [LARGE SCALE GENOMIC DNA]</scope>
    <source>
        <strain evidence="13">KCTC 32239</strain>
    </source>
</reference>
<keyword evidence="3 10" id="KW-0963">Cytoplasm</keyword>
<sequence>MNLVLFSEADFIGDRLIAIRDSRRLQHISQVHQVKVGETLKVGLLNGNMGSGLVVLYNETEIQLEVTLTQAPPKPLPVTLILALPRPKMLKRTLQTIATLGVKKIYLINSYRVEKSYWQTPLLEPGAIYEHLLLGLEQGCDTLLPEVHLIKRFKPFVEDDLSSIVGSTRALVAHPYTDLPCPAQIDYAITLAIGPEGGFIPYEIDLLKKSAGFTAVNLGERIMRVETVVPYLLGRLY</sequence>
<proteinExistence type="inferred from homology"/>
<dbReference type="NCBIfam" id="NF008700">
    <property type="entry name" value="PRK11713.5-4"/>
    <property type="match status" value="1"/>
</dbReference>
<evidence type="ECO:0000256" key="1">
    <source>
        <dbReference type="ARBA" id="ARBA00004496"/>
    </source>
</evidence>
<keyword evidence="13" id="KW-1185">Reference proteome</keyword>
<dbReference type="EC" id="2.1.1.193" evidence="10"/>
<evidence type="ECO:0000313" key="12">
    <source>
        <dbReference type="EMBL" id="GGY72547.1"/>
    </source>
</evidence>
<evidence type="ECO:0000313" key="13">
    <source>
        <dbReference type="Proteomes" id="UP000619761"/>
    </source>
</evidence>
<protein>
    <recommendedName>
        <fullName evidence="10">Ribosomal RNA small subunit methyltransferase E</fullName>
        <ecNumber evidence="10">2.1.1.193</ecNumber>
    </recommendedName>
</protein>
<comment type="similarity">
    <text evidence="2 10">Belongs to the RNA methyltransferase RsmE family.</text>
</comment>
<evidence type="ECO:0000256" key="10">
    <source>
        <dbReference type="PIRNR" id="PIRNR015601"/>
    </source>
</evidence>
<evidence type="ECO:0000256" key="9">
    <source>
        <dbReference type="ARBA" id="ARBA00047944"/>
    </source>
</evidence>
<evidence type="ECO:0000256" key="8">
    <source>
        <dbReference type="ARBA" id="ARBA00025699"/>
    </source>
</evidence>
<evidence type="ECO:0000256" key="6">
    <source>
        <dbReference type="ARBA" id="ARBA00022679"/>
    </source>
</evidence>
<evidence type="ECO:0000256" key="4">
    <source>
        <dbReference type="ARBA" id="ARBA00022552"/>
    </source>
</evidence>
<keyword evidence="7 10" id="KW-0949">S-adenosyl-L-methionine</keyword>
<dbReference type="SUPFAM" id="SSF75217">
    <property type="entry name" value="alpha/beta knot"/>
    <property type="match status" value="1"/>
</dbReference>
<gene>
    <name evidence="12" type="ORF">GCM10011613_16930</name>
</gene>
<dbReference type="Gene3D" id="3.40.1280.10">
    <property type="match status" value="1"/>
</dbReference>
<dbReference type="GO" id="GO:0032259">
    <property type="term" value="P:methylation"/>
    <property type="evidence" value="ECO:0007669"/>
    <property type="project" value="UniProtKB-KW"/>
</dbReference>
<evidence type="ECO:0000256" key="2">
    <source>
        <dbReference type="ARBA" id="ARBA00005528"/>
    </source>
</evidence>
<accession>A0ABQ3AZE7</accession>
<keyword evidence="5 10" id="KW-0489">Methyltransferase</keyword>
<dbReference type="GO" id="GO:0008168">
    <property type="term" value="F:methyltransferase activity"/>
    <property type="evidence" value="ECO:0007669"/>
    <property type="project" value="UniProtKB-KW"/>
</dbReference>
<dbReference type="Pfam" id="PF04452">
    <property type="entry name" value="Methyltrans_RNA"/>
    <property type="match status" value="1"/>
</dbReference>
<evidence type="ECO:0000256" key="5">
    <source>
        <dbReference type="ARBA" id="ARBA00022603"/>
    </source>
</evidence>
<dbReference type="InterPro" id="IPR006700">
    <property type="entry name" value="RsmE"/>
</dbReference>
<comment type="catalytic activity">
    <reaction evidence="9 10">
        <text>uridine(1498) in 16S rRNA + S-adenosyl-L-methionine = N(3)-methyluridine(1498) in 16S rRNA + S-adenosyl-L-homocysteine + H(+)</text>
        <dbReference type="Rhea" id="RHEA:42920"/>
        <dbReference type="Rhea" id="RHEA-COMP:10283"/>
        <dbReference type="Rhea" id="RHEA-COMP:10284"/>
        <dbReference type="ChEBI" id="CHEBI:15378"/>
        <dbReference type="ChEBI" id="CHEBI:57856"/>
        <dbReference type="ChEBI" id="CHEBI:59789"/>
        <dbReference type="ChEBI" id="CHEBI:65315"/>
        <dbReference type="ChEBI" id="CHEBI:74502"/>
        <dbReference type="EC" id="2.1.1.193"/>
    </reaction>
</comment>
<comment type="subcellular location">
    <subcellularLocation>
        <location evidence="1 10">Cytoplasm</location>
    </subcellularLocation>
</comment>
<dbReference type="InterPro" id="IPR029028">
    <property type="entry name" value="Alpha/beta_knot_MTases"/>
</dbReference>
<evidence type="ECO:0000256" key="3">
    <source>
        <dbReference type="ARBA" id="ARBA00022490"/>
    </source>
</evidence>
<name>A0ABQ3AZE7_9GAMM</name>
<comment type="caution">
    <text evidence="12">The sequence shown here is derived from an EMBL/GenBank/DDBJ whole genome shotgun (WGS) entry which is preliminary data.</text>
</comment>
<keyword evidence="4 10" id="KW-0698">rRNA processing</keyword>
<dbReference type="InterPro" id="IPR029026">
    <property type="entry name" value="tRNA_m1G_MTases_N"/>
</dbReference>
<keyword evidence="6 10" id="KW-0808">Transferase</keyword>
<dbReference type="PANTHER" id="PTHR30027:SF3">
    <property type="entry name" value="16S RRNA (URACIL(1498)-N(3))-METHYLTRANSFERASE"/>
    <property type="match status" value="1"/>
</dbReference>
<comment type="function">
    <text evidence="8 10">Specifically methylates the N3 position of the uracil ring of uridine 1498 (m3U1498) in 16S rRNA. Acts on the fully assembled 30S ribosomal subunit.</text>
</comment>
<evidence type="ECO:0000259" key="11">
    <source>
        <dbReference type="Pfam" id="PF04452"/>
    </source>
</evidence>
<dbReference type="EMBL" id="BMYZ01000001">
    <property type="protein sequence ID" value="GGY72547.1"/>
    <property type="molecule type" value="Genomic_DNA"/>
</dbReference>
<dbReference type="PANTHER" id="PTHR30027">
    <property type="entry name" value="RIBOSOMAL RNA SMALL SUBUNIT METHYLTRANSFERASE E"/>
    <property type="match status" value="1"/>
</dbReference>
<dbReference type="CDD" id="cd18084">
    <property type="entry name" value="RsmE-like"/>
    <property type="match status" value="1"/>
</dbReference>
<evidence type="ECO:0000256" key="7">
    <source>
        <dbReference type="ARBA" id="ARBA00022691"/>
    </source>
</evidence>
<dbReference type="InterPro" id="IPR046886">
    <property type="entry name" value="RsmE_MTase_dom"/>
</dbReference>
<dbReference type="Proteomes" id="UP000619761">
    <property type="component" value="Unassembled WGS sequence"/>
</dbReference>
<feature type="domain" description="Ribosomal RNA small subunit methyltransferase E methyltransferase" evidence="11">
    <location>
        <begin position="73"/>
        <end position="235"/>
    </location>
</feature>
<organism evidence="12 13">
    <name type="scientific">Cellvibrio zantedeschiae</name>
    <dbReference type="NCBI Taxonomy" id="1237077"/>
    <lineage>
        <taxon>Bacteria</taxon>
        <taxon>Pseudomonadati</taxon>
        <taxon>Pseudomonadota</taxon>
        <taxon>Gammaproteobacteria</taxon>
        <taxon>Cellvibrionales</taxon>
        <taxon>Cellvibrionaceae</taxon>
        <taxon>Cellvibrio</taxon>
    </lineage>
</organism>
<dbReference type="NCBIfam" id="TIGR00046">
    <property type="entry name" value="RsmE family RNA methyltransferase"/>
    <property type="match status" value="1"/>
</dbReference>